<dbReference type="Pfam" id="PF06585">
    <property type="entry name" value="JHBP"/>
    <property type="match status" value="1"/>
</dbReference>
<protein>
    <submittedName>
        <fullName evidence="4">Uncharacterized protein</fullName>
    </submittedName>
</protein>
<name>A0A2W1BMF2_HELAM</name>
<organism evidence="4 5">
    <name type="scientific">Helicoverpa armigera</name>
    <name type="common">Cotton bollworm</name>
    <name type="synonym">Heliothis armigera</name>
    <dbReference type="NCBI Taxonomy" id="29058"/>
    <lineage>
        <taxon>Eukaryota</taxon>
        <taxon>Metazoa</taxon>
        <taxon>Ecdysozoa</taxon>
        <taxon>Arthropoda</taxon>
        <taxon>Hexapoda</taxon>
        <taxon>Insecta</taxon>
        <taxon>Pterygota</taxon>
        <taxon>Neoptera</taxon>
        <taxon>Endopterygota</taxon>
        <taxon>Lepidoptera</taxon>
        <taxon>Glossata</taxon>
        <taxon>Ditrysia</taxon>
        <taxon>Noctuoidea</taxon>
        <taxon>Noctuidae</taxon>
        <taxon>Heliothinae</taxon>
        <taxon>Helicoverpa</taxon>
    </lineage>
</organism>
<dbReference type="AlphaFoldDB" id="A0A2W1BMF2"/>
<dbReference type="GO" id="GO:0007623">
    <property type="term" value="P:circadian rhythm"/>
    <property type="evidence" value="ECO:0007669"/>
    <property type="project" value="UniProtKB-ARBA"/>
</dbReference>
<dbReference type="OrthoDB" id="8186595at2759"/>
<evidence type="ECO:0000313" key="5">
    <source>
        <dbReference type="Proteomes" id="UP000249218"/>
    </source>
</evidence>
<dbReference type="FunFam" id="3.15.10.30:FF:000001">
    <property type="entry name" value="Takeout-like protein 1"/>
    <property type="match status" value="1"/>
</dbReference>
<dbReference type="Proteomes" id="UP000249218">
    <property type="component" value="Unassembled WGS sequence"/>
</dbReference>
<dbReference type="EMBL" id="KZ149964">
    <property type="protein sequence ID" value="PZC76239.1"/>
    <property type="molecule type" value="Genomic_DNA"/>
</dbReference>
<proteinExistence type="inferred from homology"/>
<dbReference type="InterPro" id="IPR010562">
    <property type="entry name" value="Haemolymph_juvenile_hormone-bd"/>
</dbReference>
<keyword evidence="1" id="KW-0732">Signal</keyword>
<keyword evidence="2" id="KW-0090">Biological rhythms</keyword>
<evidence type="ECO:0000256" key="1">
    <source>
        <dbReference type="ARBA" id="ARBA00022729"/>
    </source>
</evidence>
<dbReference type="InterPro" id="IPR038606">
    <property type="entry name" value="To_sf"/>
</dbReference>
<dbReference type="Gene3D" id="3.15.10.30">
    <property type="entry name" value="Haemolymph juvenile hormone binding protein"/>
    <property type="match status" value="1"/>
</dbReference>
<keyword evidence="5" id="KW-1185">Reference proteome</keyword>
<dbReference type="SMART" id="SM00700">
    <property type="entry name" value="JHBP"/>
    <property type="match status" value="1"/>
</dbReference>
<dbReference type="PANTHER" id="PTHR11008">
    <property type="entry name" value="PROTEIN TAKEOUT-LIKE PROTEIN"/>
    <property type="match status" value="1"/>
</dbReference>
<reference evidence="4 5" key="1">
    <citation type="journal article" date="2017" name="BMC Biol.">
        <title>Genomic innovations, transcriptional plasticity and gene loss underlying the evolution and divergence of two highly polyphagous and invasive Helicoverpa pest species.</title>
        <authorList>
            <person name="Pearce S.L."/>
            <person name="Clarke D.F."/>
            <person name="East P.D."/>
            <person name="Elfekih S."/>
            <person name="Gordon K.H."/>
            <person name="Jermiin L.S."/>
            <person name="McGaughran A."/>
            <person name="Oakeshott J.G."/>
            <person name="Papanikolaou A."/>
            <person name="Perera O.P."/>
            <person name="Rane R.V."/>
            <person name="Richards S."/>
            <person name="Tay W.T."/>
            <person name="Walsh T.K."/>
            <person name="Anderson A."/>
            <person name="Anderson C.J."/>
            <person name="Asgari S."/>
            <person name="Board P.G."/>
            <person name="Bretschneider A."/>
            <person name="Campbell P.M."/>
            <person name="Chertemps T."/>
            <person name="Christeller J.T."/>
            <person name="Coppin C.W."/>
            <person name="Downes S.J."/>
            <person name="Duan G."/>
            <person name="Farnsworth C.A."/>
            <person name="Good R.T."/>
            <person name="Han L.B."/>
            <person name="Han Y.C."/>
            <person name="Hatje K."/>
            <person name="Horne I."/>
            <person name="Huang Y.P."/>
            <person name="Hughes D.S."/>
            <person name="Jacquin-Joly E."/>
            <person name="James W."/>
            <person name="Jhangiani S."/>
            <person name="Kollmar M."/>
            <person name="Kuwar S.S."/>
            <person name="Li S."/>
            <person name="Liu N.Y."/>
            <person name="Maibeche M.T."/>
            <person name="Miller J.R."/>
            <person name="Montagne N."/>
            <person name="Perry T."/>
            <person name="Qu J."/>
            <person name="Song S.V."/>
            <person name="Sutton G.G."/>
            <person name="Vogel H."/>
            <person name="Walenz B.P."/>
            <person name="Xu W."/>
            <person name="Zhang H.J."/>
            <person name="Zou Z."/>
            <person name="Batterham P."/>
            <person name="Edwards O.R."/>
            <person name="Feyereisen R."/>
            <person name="Gibbs R.A."/>
            <person name="Heckel D.G."/>
            <person name="McGrath A."/>
            <person name="Robin C."/>
            <person name="Scherer S.E."/>
            <person name="Worley K.C."/>
            <person name="Wu Y.D."/>
        </authorList>
    </citation>
    <scope>NUCLEOTIDE SEQUENCE [LARGE SCALE GENOMIC DNA]</scope>
    <source>
        <strain evidence="4">Harm_GR_Male_#8</strain>
        <tissue evidence="4">Whole organism</tissue>
    </source>
</reference>
<evidence type="ECO:0000256" key="3">
    <source>
        <dbReference type="ARBA" id="ARBA00060902"/>
    </source>
</evidence>
<accession>A0A2W1BMF2</accession>
<dbReference type="GO" id="GO:0005615">
    <property type="term" value="C:extracellular space"/>
    <property type="evidence" value="ECO:0007669"/>
    <property type="project" value="TreeGrafter"/>
</dbReference>
<evidence type="ECO:0000256" key="2">
    <source>
        <dbReference type="ARBA" id="ARBA00023108"/>
    </source>
</evidence>
<evidence type="ECO:0000313" key="4">
    <source>
        <dbReference type="EMBL" id="PZC76239.1"/>
    </source>
</evidence>
<sequence>MNNSSGSSFITPCREEDLPCLKASAQEAVPILAAGIPSMGIATLDPMHVDRVKTMQAGLLMDFRNTSVTGLKHCKVLMLKRHGPLTNLDLKCSVTMVGDYTLGGKLLIMPINGDGRYAIKIRDIVVKIQFHIGQKTRDGDQYWVVESWKHTSEVEKGVHFRFKNLFNGNQELSDAVHNFANSNWRDIFHEVAPPIVKAIVSKIVSESTKLFDKVPIKELVIE</sequence>
<gene>
    <name evidence="4" type="primary">HaOG204845</name>
    <name evidence="4" type="ORF">B5X24_HaOG204845</name>
</gene>
<comment type="similarity">
    <text evidence="3">Belongs to the TO family.</text>
</comment>
<dbReference type="PANTHER" id="PTHR11008:SF32">
    <property type="entry name" value="CIRCADIAN CLOCK-CONTROLLED PROTEIN DAYWAKE-RELATED"/>
    <property type="match status" value="1"/>
</dbReference>